<feature type="signal peptide" evidence="1">
    <location>
        <begin position="1"/>
        <end position="31"/>
    </location>
</feature>
<proteinExistence type="predicted"/>
<accession>A0A8D8KRM1</accession>
<dbReference type="AlphaFoldDB" id="A0A8D8KRM1"/>
<dbReference type="Gene3D" id="2.10.25.10">
    <property type="entry name" value="Laminin"/>
    <property type="match status" value="2"/>
</dbReference>
<protein>
    <submittedName>
        <fullName evidence="2">(northern house mosquito) hypothetical protein</fullName>
    </submittedName>
</protein>
<name>A0A8D8KRM1_CULPI</name>
<evidence type="ECO:0000256" key="1">
    <source>
        <dbReference type="SAM" id="SignalP"/>
    </source>
</evidence>
<dbReference type="CDD" id="cd19941">
    <property type="entry name" value="TIL"/>
    <property type="match status" value="1"/>
</dbReference>
<dbReference type="EMBL" id="HBUE01336536">
    <property type="protein sequence ID" value="CAG6596299.1"/>
    <property type="molecule type" value="Transcribed_RNA"/>
</dbReference>
<organism evidence="2">
    <name type="scientific">Culex pipiens</name>
    <name type="common">House mosquito</name>
    <dbReference type="NCBI Taxonomy" id="7175"/>
    <lineage>
        <taxon>Eukaryota</taxon>
        <taxon>Metazoa</taxon>
        <taxon>Ecdysozoa</taxon>
        <taxon>Arthropoda</taxon>
        <taxon>Hexapoda</taxon>
        <taxon>Insecta</taxon>
        <taxon>Pterygota</taxon>
        <taxon>Neoptera</taxon>
        <taxon>Endopterygota</taxon>
        <taxon>Diptera</taxon>
        <taxon>Nematocera</taxon>
        <taxon>Culicoidea</taxon>
        <taxon>Culicidae</taxon>
        <taxon>Culicinae</taxon>
        <taxon>Culicini</taxon>
        <taxon>Culex</taxon>
        <taxon>Culex</taxon>
    </lineage>
</organism>
<keyword evidence="1" id="KW-0732">Signal</keyword>
<dbReference type="SUPFAM" id="SSF57567">
    <property type="entry name" value="Serine protease inhibitors"/>
    <property type="match status" value="2"/>
</dbReference>
<sequence length="321" mass="33536">MVDIFYPTQRVMTMAALLLLLSSSVTLQVLAVNPPFTVPCGKCPPNEILRQSPPSCEPTCYDDCSYSTGSPVPLVHDPTCVCKPGFVRDNNVCIAKESCYDLGLDDYGIDQPGALQCSPSEDLLQSPPCCEPTCSNDCSNIVCPLVFIDEPTCVCKTGLVRQNGICIDPRQCVPEAPGQATEYGEYYSSAVAIPVAIPVPYDNSIPAPPAVYTDVSYINQPAVCGGAVTTTTTVAPPPCVVTTPAPCQCQQQTPAPCACQSAAAPCLPPPPVAPCPCQAKAAPCYPPPPVAPPASAPCNGGCMPPPPIGVPNPCGFCRRNF</sequence>
<dbReference type="EMBL" id="HBUE01229754">
    <property type="protein sequence ID" value="CAG6544165.1"/>
    <property type="molecule type" value="Transcribed_RNA"/>
</dbReference>
<evidence type="ECO:0000313" key="2">
    <source>
        <dbReference type="EMBL" id="CAG6596299.1"/>
    </source>
</evidence>
<feature type="chain" id="PRO_5036428289" evidence="1">
    <location>
        <begin position="32"/>
        <end position="321"/>
    </location>
</feature>
<reference evidence="2" key="1">
    <citation type="submission" date="2021-05" db="EMBL/GenBank/DDBJ databases">
        <authorList>
            <person name="Alioto T."/>
            <person name="Alioto T."/>
            <person name="Gomez Garrido J."/>
        </authorList>
    </citation>
    <scope>NUCLEOTIDE SEQUENCE</scope>
</reference>
<dbReference type="InterPro" id="IPR036084">
    <property type="entry name" value="Ser_inhib-like_sf"/>
</dbReference>